<dbReference type="Pfam" id="PF00814">
    <property type="entry name" value="TsaD"/>
    <property type="match status" value="1"/>
</dbReference>
<dbReference type="AlphaFoldDB" id="U6B6E3"/>
<accession>U6B6E3</accession>
<dbReference type="PANTHER" id="PTHR11735:SF11">
    <property type="entry name" value="TRNA THREONYLCARBAMOYLADENOSINE BIOSYNTHESIS PROTEIN TSAB"/>
    <property type="match status" value="1"/>
</dbReference>
<feature type="domain" description="Gcp-like" evidence="1">
    <location>
        <begin position="34"/>
        <end position="118"/>
    </location>
</feature>
<name>U6B6E3_9HYPH</name>
<keyword evidence="3" id="KW-1185">Reference proteome</keyword>
<dbReference type="InterPro" id="IPR022496">
    <property type="entry name" value="T6A_TsaB"/>
</dbReference>
<dbReference type="InterPro" id="IPR000905">
    <property type="entry name" value="Gcp-like_dom"/>
</dbReference>
<dbReference type="PANTHER" id="PTHR11735">
    <property type="entry name" value="TRNA N6-ADENOSINE THREONYLCARBAMOYLTRANSFERASE"/>
    <property type="match status" value="1"/>
</dbReference>
<dbReference type="InterPro" id="IPR043129">
    <property type="entry name" value="ATPase_NBD"/>
</dbReference>
<dbReference type="HOGENOM" id="CLU_064886_3_0_5"/>
<dbReference type="GO" id="GO:0008233">
    <property type="term" value="F:peptidase activity"/>
    <property type="evidence" value="ECO:0007669"/>
    <property type="project" value="UniProtKB-KW"/>
</dbReference>
<dbReference type="GO" id="GO:0006508">
    <property type="term" value="P:proteolysis"/>
    <property type="evidence" value="ECO:0007669"/>
    <property type="project" value="UniProtKB-KW"/>
</dbReference>
<dbReference type="SUPFAM" id="SSF53067">
    <property type="entry name" value="Actin-like ATPase domain"/>
    <property type="match status" value="1"/>
</dbReference>
<keyword evidence="2" id="KW-0378">Hydrolase</keyword>
<dbReference type="STRING" id="1261131.lam_058"/>
<dbReference type="GO" id="GO:0005829">
    <property type="term" value="C:cytosol"/>
    <property type="evidence" value="ECO:0007669"/>
    <property type="project" value="TreeGrafter"/>
</dbReference>
<evidence type="ECO:0000259" key="1">
    <source>
        <dbReference type="Pfam" id="PF00814"/>
    </source>
</evidence>
<dbReference type="Proteomes" id="UP000017862">
    <property type="component" value="Chromosome"/>
</dbReference>
<evidence type="ECO:0000313" key="3">
    <source>
        <dbReference type="Proteomes" id="UP000017862"/>
    </source>
</evidence>
<dbReference type="RefSeq" id="WP_007556677.1">
    <property type="nucleotide sequence ID" value="NC_022793.1"/>
</dbReference>
<evidence type="ECO:0000313" key="2">
    <source>
        <dbReference type="EMBL" id="AHA27441.1"/>
    </source>
</evidence>
<dbReference type="GO" id="GO:0002949">
    <property type="term" value="P:tRNA threonylcarbamoyladenosine modification"/>
    <property type="evidence" value="ECO:0007669"/>
    <property type="project" value="InterPro"/>
</dbReference>
<dbReference type="KEGG" id="lar:lam_058"/>
<dbReference type="EMBL" id="CP006604">
    <property type="protein sequence ID" value="AHA27441.1"/>
    <property type="molecule type" value="Genomic_DNA"/>
</dbReference>
<reference evidence="2 3" key="1">
    <citation type="journal article" date="2014" name="Mol. Plant Microbe Interact.">
        <title>The complete genome sequence of Candidatus Liberibacter americanus, associated with citrus Huanglongbing.</title>
        <authorList>
            <person name="Wulff N.A."/>
            <person name="Zhang S."/>
            <person name="Setubal J.C."/>
            <person name="Almeida N.F."/>
            <person name="Martins E.C."/>
            <person name="Harakava R."/>
            <person name="Kumar D."/>
            <person name="Rangel L.T."/>
            <person name="Foissac X."/>
            <person name="Bove J."/>
            <person name="Gabriel D.W."/>
        </authorList>
    </citation>
    <scope>NUCLEOTIDE SEQUENCE [LARGE SCALE GENOMIC DNA]</scope>
    <source>
        <strain evidence="2 3">Sao Paulo</strain>
    </source>
</reference>
<dbReference type="eggNOG" id="COG1214">
    <property type="taxonomic scope" value="Bacteria"/>
</dbReference>
<dbReference type="PATRIC" id="fig|1261131.3.peg.52"/>
<protein>
    <submittedName>
        <fullName evidence="2">Inactive metal-dependent protease-like protein</fullName>
    </submittedName>
</protein>
<proteinExistence type="predicted"/>
<gene>
    <name evidence="2" type="ORF">lam_058</name>
</gene>
<sequence length="205" mass="22194">MIVLALDTTGADCSVAVYDGNTNRILGSYLKTLGRGHAEHLIHAIDCALKSSAIDITQIDRIVTSLGPGSFTGVRVSIAAARGLSLCLNRPSFGVGNLEVLACSYLDVNSSRPVMVLVNMLFEKFCFQIFSKSAVPLSDPILINYDQACYEIKIFEGEIIGSGFDAINGIKGEDYYFPMDVLARLGMGKTENSPSPIYLRRPCTI</sequence>
<keyword evidence="2" id="KW-0645">Protease</keyword>
<dbReference type="NCBIfam" id="TIGR03725">
    <property type="entry name" value="T6A_YeaZ"/>
    <property type="match status" value="1"/>
</dbReference>
<organism evidence="2 3">
    <name type="scientific">Candidatus Liberibacter americanus str. Sao Paulo</name>
    <dbReference type="NCBI Taxonomy" id="1261131"/>
    <lineage>
        <taxon>Bacteria</taxon>
        <taxon>Pseudomonadati</taxon>
        <taxon>Pseudomonadota</taxon>
        <taxon>Alphaproteobacteria</taxon>
        <taxon>Hyphomicrobiales</taxon>
        <taxon>Rhizobiaceae</taxon>
        <taxon>Liberibacter</taxon>
    </lineage>
</organism>
<dbReference type="Gene3D" id="3.30.420.40">
    <property type="match status" value="1"/>
</dbReference>